<reference evidence="1 2" key="1">
    <citation type="journal article" date="2018" name="FEMS Microbiol. Ecol.">
        <title>Co-invading symbiotic mutualists of Medicago polymorpha retain high ancestral diversity and contain diverse accessory genomes.</title>
        <authorList>
            <person name="Porter S.S."/>
            <person name="Faber-Hammond J.J."/>
            <person name="Friesen M.L."/>
        </authorList>
    </citation>
    <scope>NUCLEOTIDE SEQUENCE [LARGE SCALE GENOMIC DNA]</scope>
    <source>
        <strain evidence="1 2">Str16</strain>
    </source>
</reference>
<keyword evidence="2" id="KW-1185">Reference proteome</keyword>
<proteinExistence type="predicted"/>
<name>A0ABX4THV6_9HYPH</name>
<comment type="caution">
    <text evidence="1">The sequence shown here is derived from an EMBL/GenBank/DDBJ whole genome shotgun (WGS) entry which is preliminary data.</text>
</comment>
<accession>A0ABX4THV6</accession>
<organism evidence="1 2">
    <name type="scientific">Sinorhizobium medicae</name>
    <dbReference type="NCBI Taxonomy" id="110321"/>
    <lineage>
        <taxon>Bacteria</taxon>
        <taxon>Pseudomonadati</taxon>
        <taxon>Pseudomonadota</taxon>
        <taxon>Alphaproteobacteria</taxon>
        <taxon>Hyphomicrobiales</taxon>
        <taxon>Rhizobiaceae</taxon>
        <taxon>Sinorhizobium/Ensifer group</taxon>
        <taxon>Sinorhizobium</taxon>
    </lineage>
</organism>
<sequence length="72" mass="7691">MGDRVLIASATCSRVVTKSEWSGEIVESSPRSSTNDVQLSERSSAMLRQLCSDISMVSVVAKVMVFQVPVGG</sequence>
<evidence type="ECO:0000313" key="2">
    <source>
        <dbReference type="Proteomes" id="UP001190825"/>
    </source>
</evidence>
<evidence type="ECO:0000313" key="1">
    <source>
        <dbReference type="EMBL" id="PLT98304.1"/>
    </source>
</evidence>
<gene>
    <name evidence="1" type="ORF">BMJ33_24665</name>
</gene>
<protein>
    <submittedName>
        <fullName evidence="1">Uncharacterized protein</fullName>
    </submittedName>
</protein>
<dbReference type="Proteomes" id="UP001190825">
    <property type="component" value="Unassembled WGS sequence"/>
</dbReference>
<dbReference type="EMBL" id="NBUC01000122">
    <property type="protein sequence ID" value="PLT98304.1"/>
    <property type="molecule type" value="Genomic_DNA"/>
</dbReference>